<gene>
    <name evidence="2" type="ORF">CspeluHIS016_0106840</name>
</gene>
<protein>
    <submittedName>
        <fullName evidence="2">Uncharacterized protein</fullName>
    </submittedName>
</protein>
<feature type="compositionally biased region" description="Low complexity" evidence="1">
    <location>
        <begin position="224"/>
        <end position="235"/>
    </location>
</feature>
<evidence type="ECO:0000313" key="2">
    <source>
        <dbReference type="EMBL" id="GMK54098.1"/>
    </source>
</evidence>
<organism evidence="2 3">
    <name type="scientific">Cutaneotrichosporon spelunceum</name>
    <dbReference type="NCBI Taxonomy" id="1672016"/>
    <lineage>
        <taxon>Eukaryota</taxon>
        <taxon>Fungi</taxon>
        <taxon>Dikarya</taxon>
        <taxon>Basidiomycota</taxon>
        <taxon>Agaricomycotina</taxon>
        <taxon>Tremellomycetes</taxon>
        <taxon>Trichosporonales</taxon>
        <taxon>Trichosporonaceae</taxon>
        <taxon>Cutaneotrichosporon</taxon>
    </lineage>
</organism>
<name>A0AAD3Y9K9_9TREE</name>
<evidence type="ECO:0000256" key="1">
    <source>
        <dbReference type="SAM" id="MobiDB-lite"/>
    </source>
</evidence>
<evidence type="ECO:0000313" key="3">
    <source>
        <dbReference type="Proteomes" id="UP001222932"/>
    </source>
</evidence>
<reference evidence="2" key="1">
    <citation type="journal article" date="2023" name="BMC Genomics">
        <title>Chromosome-level genome assemblies of Cutaneotrichosporon spp. (Trichosporonales, Basidiomycota) reveal imbalanced evolution between nucleotide sequences and chromosome synteny.</title>
        <authorList>
            <person name="Kobayashi Y."/>
            <person name="Kayamori A."/>
            <person name="Aoki K."/>
            <person name="Shiwa Y."/>
            <person name="Matsutani M."/>
            <person name="Fujita N."/>
            <person name="Sugita T."/>
            <person name="Iwasaki W."/>
            <person name="Tanaka N."/>
            <person name="Takashima M."/>
        </authorList>
    </citation>
    <scope>NUCLEOTIDE SEQUENCE</scope>
    <source>
        <strain evidence="2">HIS016</strain>
    </source>
</reference>
<dbReference type="AlphaFoldDB" id="A0AAD3Y9K9"/>
<feature type="compositionally biased region" description="Low complexity" evidence="1">
    <location>
        <begin position="204"/>
        <end position="216"/>
    </location>
</feature>
<accession>A0AAD3Y9K9</accession>
<feature type="region of interest" description="Disordered" evidence="1">
    <location>
        <begin position="134"/>
        <end position="167"/>
    </location>
</feature>
<keyword evidence="3" id="KW-1185">Reference proteome</keyword>
<feature type="region of interest" description="Disordered" evidence="1">
    <location>
        <begin position="183"/>
        <end position="242"/>
    </location>
</feature>
<dbReference type="Proteomes" id="UP001222932">
    <property type="component" value="Unassembled WGS sequence"/>
</dbReference>
<sequence>MESTVPPLPLEIRDRILAHLVPPTLPLPHDLLSRSFLERLAFLPPDDSDLDAHLTPLPSRTGPHPLTDALELLALSSSSISETEYAHDGEMAIAHNLLTPEHGEPVEVSFQYEAGDKDRGWVYSGAKLGNSPFDWRNSPSDVSYAGQDAPEDYWAGFTPPSEQAELYNDDNEDDYWAQYGAGTEEPREHDEHDEPVTPPTANISAPSPSTTLSLLLQGLDTKPDSASASPTSSGSRKSDGAVLEQKIRAKARAQLMRAWADFSASAADAESAGYDWLRHGREVADRPSWGTGVSYSDARTAVVVARLEAAKDLHDMLQGEEGFWRLVEETIRIHTNPVGDGGQEYEES</sequence>
<dbReference type="EMBL" id="BTCM01000001">
    <property type="protein sequence ID" value="GMK54098.1"/>
    <property type="molecule type" value="Genomic_DNA"/>
</dbReference>
<comment type="caution">
    <text evidence="2">The sequence shown here is derived from an EMBL/GenBank/DDBJ whole genome shotgun (WGS) entry which is preliminary data.</text>
</comment>
<feature type="compositionally biased region" description="Basic and acidic residues" evidence="1">
    <location>
        <begin position="184"/>
        <end position="195"/>
    </location>
</feature>
<reference evidence="2" key="2">
    <citation type="submission" date="2023-06" db="EMBL/GenBank/DDBJ databases">
        <authorList>
            <person name="Kobayashi Y."/>
            <person name="Kayamori A."/>
            <person name="Aoki K."/>
            <person name="Shiwa Y."/>
            <person name="Fujita N."/>
            <person name="Sugita T."/>
            <person name="Iwasaki W."/>
            <person name="Tanaka N."/>
            <person name="Takashima M."/>
        </authorList>
    </citation>
    <scope>NUCLEOTIDE SEQUENCE</scope>
    <source>
        <strain evidence="2">HIS016</strain>
    </source>
</reference>
<proteinExistence type="predicted"/>